<dbReference type="CDD" id="cd07713">
    <property type="entry name" value="DHPS-like_MBL-fold"/>
    <property type="match status" value="1"/>
</dbReference>
<protein>
    <submittedName>
        <fullName evidence="2">MBL fold metallo-hydrolase</fullName>
    </submittedName>
</protein>
<evidence type="ECO:0000313" key="2">
    <source>
        <dbReference type="EMBL" id="MBZ1351764.1"/>
    </source>
</evidence>
<dbReference type="PANTHER" id="PTHR13754:SF13">
    <property type="entry name" value="METALLO-BETA-LACTAMASE SUPERFAMILY PROTEIN (AFU_ORTHOLOGUE AFUA_3G07630)"/>
    <property type="match status" value="1"/>
</dbReference>
<dbReference type="InterPro" id="IPR041712">
    <property type="entry name" value="DHPS-like_MBL-fold"/>
</dbReference>
<name>A0A953NDR6_9BURK</name>
<dbReference type="SUPFAM" id="SSF56281">
    <property type="entry name" value="Metallo-hydrolase/oxidoreductase"/>
    <property type="match status" value="1"/>
</dbReference>
<feature type="domain" description="Metallo-beta-lactamase" evidence="1">
    <location>
        <begin position="65"/>
        <end position="117"/>
    </location>
</feature>
<dbReference type="InterPro" id="IPR001279">
    <property type="entry name" value="Metallo-B-lactamas"/>
</dbReference>
<sequence>MLDAVDALEIHILVDNTTDMLSTTPAGVTSEAMGLFSRGGQMMAGLCLCCAAHGLSCLITARKGDTERTVLFDTGPEEYAFERNVSRLGVDLGKVQSVVLSHGHWDHAGALLLALNAIRQRNGSKTVPFYGHPDMFHKRAATLPNGKYREMIDVPSVEQLTAAGAEVALYREPVSLLNDMFAVSGEIPRRTAFERGLPGQVRKNADGQWEKDEMLVDERWLGVKVKDKGLVIFSACSHAGIINVLHDARDRFPDIPIHAVFGGFHLSGANEAIIPETVEGLKQFGLKLIGAGHCTGWRAIAAMANVFGDKVLAPTAVGKRYVF</sequence>
<dbReference type="Gene3D" id="3.60.15.10">
    <property type="entry name" value="Ribonuclease Z/Hydroxyacylglutathione hydrolase-like"/>
    <property type="match status" value="1"/>
</dbReference>
<dbReference type="InterPro" id="IPR052926">
    <property type="entry name" value="Metallo-beta-lactamase_dom"/>
</dbReference>
<dbReference type="Proteomes" id="UP000739565">
    <property type="component" value="Unassembled WGS sequence"/>
</dbReference>
<dbReference type="PANTHER" id="PTHR13754">
    <property type="entry name" value="METALLO-BETA-LACTAMASE SUPERFAMILY PROTEIN"/>
    <property type="match status" value="1"/>
</dbReference>
<reference evidence="2" key="1">
    <citation type="submission" date="2021-07" db="EMBL/GenBank/DDBJ databases">
        <title>New genus and species of the family Alcaligenaceae.</title>
        <authorList>
            <person name="Hahn M.W."/>
        </authorList>
    </citation>
    <scope>NUCLEOTIDE SEQUENCE</scope>
    <source>
        <strain evidence="2">LF4-65</strain>
    </source>
</reference>
<organism evidence="2 3">
    <name type="scientific">Zwartia hollandica</name>
    <dbReference type="NCBI Taxonomy" id="324606"/>
    <lineage>
        <taxon>Bacteria</taxon>
        <taxon>Pseudomonadati</taxon>
        <taxon>Pseudomonadota</taxon>
        <taxon>Betaproteobacteria</taxon>
        <taxon>Burkholderiales</taxon>
        <taxon>Alcaligenaceae</taxon>
        <taxon>Zwartia</taxon>
    </lineage>
</organism>
<dbReference type="EMBL" id="JAHXRI010000010">
    <property type="protein sequence ID" value="MBZ1351764.1"/>
    <property type="molecule type" value="Genomic_DNA"/>
</dbReference>
<dbReference type="Pfam" id="PF00753">
    <property type="entry name" value="Lactamase_B"/>
    <property type="match status" value="1"/>
</dbReference>
<dbReference type="InterPro" id="IPR036866">
    <property type="entry name" value="RibonucZ/Hydroxyglut_hydro"/>
</dbReference>
<dbReference type="AlphaFoldDB" id="A0A953NDR6"/>
<accession>A0A953NDR6</accession>
<keyword evidence="3" id="KW-1185">Reference proteome</keyword>
<gene>
    <name evidence="2" type="ORF">KZZ10_14025</name>
</gene>
<evidence type="ECO:0000259" key="1">
    <source>
        <dbReference type="Pfam" id="PF00753"/>
    </source>
</evidence>
<dbReference type="GO" id="GO:0016740">
    <property type="term" value="F:transferase activity"/>
    <property type="evidence" value="ECO:0007669"/>
    <property type="project" value="TreeGrafter"/>
</dbReference>
<evidence type="ECO:0000313" key="3">
    <source>
        <dbReference type="Proteomes" id="UP000739565"/>
    </source>
</evidence>
<proteinExistence type="predicted"/>
<comment type="caution">
    <text evidence="2">The sequence shown here is derived from an EMBL/GenBank/DDBJ whole genome shotgun (WGS) entry which is preliminary data.</text>
</comment>